<dbReference type="GO" id="GO:0005634">
    <property type="term" value="C:nucleus"/>
    <property type="evidence" value="ECO:0007669"/>
    <property type="project" value="UniProtKB-SubCell"/>
</dbReference>
<dbReference type="GO" id="GO:0000127">
    <property type="term" value="C:transcription factor TFIIIC complex"/>
    <property type="evidence" value="ECO:0007669"/>
    <property type="project" value="InterPro"/>
</dbReference>
<evidence type="ECO:0000256" key="1">
    <source>
        <dbReference type="ARBA" id="ARBA00004123"/>
    </source>
</evidence>
<feature type="region of interest" description="Disordered" evidence="5">
    <location>
        <begin position="506"/>
        <end position="586"/>
    </location>
</feature>
<keyword evidence="3" id="KW-0804">Transcription</keyword>
<sequence length="586" mass="65931">MTDPLETQAAPWYPVPNTPIVSIEHPCIVQNVDRAVQMLGGPEEVAQCLAPGTDRTLGLKFQPDDPASRTVVSFNKRTDNLLLKFTVPKRTGRKRKRGSDEPFTEPHASLPPRKDAAYLIRSLRDNPHRSQSEVVGIVGSTHIWRTMPDYVFSASGSAFLTELQTKILPGEYPLLKEWSFPQTYGLTNTETFPPPVWSTQSLPLNYTYRQNQAVKMVTDPVTGKAVLRNSQAPKKLLTYQCQYDDEKWPDAPDPGCVPLSDLSDAHQRVYKLLKDLFDERPIWTRRALLNHFPDDAPVFLVKHLLAYVAFAIRSGPWRDTVCKLGVDPRTNRAYRKYQSVLIQLLPRSNREAAENRDSLGQDWVRSKNKTSHIFTGKHDIPPDGKVWQLCDLQDPQLKALVDVPELYIRHECERRYFGWYQNGTMAKIRVILKAKVDAIGSRETLDEGAVERFSKLPETFDGVDAGKGYDQWGDPVAGYLPKKASKKELEWASAYRALCRTLQGSLPTASGGGKGRLSKSKPSARPSFIERSETRDTGDIDTAEGYEEPEEGDEYLIEQGPEQDDNATPEGALPAKASELDPEIQQ</sequence>
<dbReference type="InterPro" id="IPR040454">
    <property type="entry name" value="TF_IIIC_Tfc1/Sfc1"/>
</dbReference>
<feature type="compositionally biased region" description="Acidic residues" evidence="5">
    <location>
        <begin position="539"/>
        <end position="567"/>
    </location>
</feature>
<keyword evidence="4" id="KW-0539">Nucleus</keyword>
<dbReference type="Pfam" id="PF09734">
    <property type="entry name" value="Tau95"/>
    <property type="match status" value="1"/>
</dbReference>
<evidence type="ECO:0000256" key="4">
    <source>
        <dbReference type="ARBA" id="ARBA00023242"/>
    </source>
</evidence>
<dbReference type="GO" id="GO:0001003">
    <property type="term" value="F:RNA polymerase III type 2 promoter sequence-specific DNA binding"/>
    <property type="evidence" value="ECO:0007669"/>
    <property type="project" value="TreeGrafter"/>
</dbReference>
<evidence type="ECO:0000313" key="8">
    <source>
        <dbReference type="EMBL" id="KAJ8990854.1"/>
    </source>
</evidence>
<dbReference type="InterPro" id="IPR041499">
    <property type="entry name" value="Tfc1/Sfc1_N"/>
</dbReference>
<evidence type="ECO:0000256" key="2">
    <source>
        <dbReference type="ARBA" id="ARBA00023125"/>
    </source>
</evidence>
<evidence type="ECO:0000259" key="7">
    <source>
        <dbReference type="Pfam" id="PF17682"/>
    </source>
</evidence>
<feature type="compositionally biased region" description="Basic and acidic residues" evidence="5">
    <location>
        <begin position="528"/>
        <end position="538"/>
    </location>
</feature>
<proteinExistence type="predicted"/>
<dbReference type="InterPro" id="IPR042536">
    <property type="entry name" value="TFIIIC_tauA_Sfc1"/>
</dbReference>
<gene>
    <name evidence="8" type="primary">TFC1</name>
    <name evidence="8" type="ORF">HRR80_004917</name>
</gene>
<protein>
    <submittedName>
        <fullName evidence="8">Tau 95 subunit of transcription factor TFIIIC</fullName>
    </submittedName>
</protein>
<dbReference type="Proteomes" id="UP001161757">
    <property type="component" value="Unassembled WGS sequence"/>
</dbReference>
<dbReference type="GO" id="GO:0001002">
    <property type="term" value="F:RNA polymerase III type 1 promoter sequence-specific DNA binding"/>
    <property type="evidence" value="ECO:0007669"/>
    <property type="project" value="TreeGrafter"/>
</dbReference>
<dbReference type="Pfam" id="PF17682">
    <property type="entry name" value="Tau95_N"/>
    <property type="match status" value="1"/>
</dbReference>
<dbReference type="Gene3D" id="3.30.200.160">
    <property type="entry name" value="TFIIIC, subcomplex tauA, subunit Sfc1, barrel domain"/>
    <property type="match status" value="1"/>
</dbReference>
<dbReference type="PANTHER" id="PTHR13230:SF5">
    <property type="entry name" value="GENERAL TRANSCRIPTION FACTOR 3C POLYPEPTIDE 5"/>
    <property type="match status" value="1"/>
</dbReference>
<dbReference type="EMBL" id="JAJGCB010000009">
    <property type="protein sequence ID" value="KAJ8990854.1"/>
    <property type="molecule type" value="Genomic_DNA"/>
</dbReference>
<dbReference type="PANTHER" id="PTHR13230">
    <property type="entry name" value="GENERAL TRANSCRIPTION FACTOR IIIC, POLYPEPTIDE 5"/>
    <property type="match status" value="1"/>
</dbReference>
<reference evidence="8" key="1">
    <citation type="submission" date="2023-01" db="EMBL/GenBank/DDBJ databases">
        <title>Exophiala dermititidis isolated from Cystic Fibrosis Patient.</title>
        <authorList>
            <person name="Kurbessoian T."/>
            <person name="Crocker A."/>
            <person name="Murante D."/>
            <person name="Hogan D.A."/>
            <person name="Stajich J.E."/>
        </authorList>
    </citation>
    <scope>NUCLEOTIDE SEQUENCE</scope>
    <source>
        <strain evidence="8">Ex8</strain>
    </source>
</reference>
<keyword evidence="2" id="KW-0238">DNA-binding</keyword>
<evidence type="ECO:0000256" key="3">
    <source>
        <dbReference type="ARBA" id="ARBA00023163"/>
    </source>
</evidence>
<accession>A0AAN6ITJ7</accession>
<evidence type="ECO:0000259" key="6">
    <source>
        <dbReference type="Pfam" id="PF09734"/>
    </source>
</evidence>
<comment type="subcellular location">
    <subcellularLocation>
        <location evidence="1">Nucleus</location>
    </subcellularLocation>
</comment>
<feature type="domain" description="Transcription factor IIIC subunit Tfc1/Sfc1 triple barrel" evidence="7">
    <location>
        <begin position="21"/>
        <end position="152"/>
    </location>
</feature>
<feature type="region of interest" description="Disordered" evidence="5">
    <location>
        <begin position="87"/>
        <end position="111"/>
    </location>
</feature>
<organism evidence="8 9">
    <name type="scientific">Exophiala dermatitidis</name>
    <name type="common">Black yeast-like fungus</name>
    <name type="synonym">Wangiella dermatitidis</name>
    <dbReference type="NCBI Taxonomy" id="5970"/>
    <lineage>
        <taxon>Eukaryota</taxon>
        <taxon>Fungi</taxon>
        <taxon>Dikarya</taxon>
        <taxon>Ascomycota</taxon>
        <taxon>Pezizomycotina</taxon>
        <taxon>Eurotiomycetes</taxon>
        <taxon>Chaetothyriomycetidae</taxon>
        <taxon>Chaetothyriales</taxon>
        <taxon>Herpotrichiellaceae</taxon>
        <taxon>Exophiala</taxon>
    </lineage>
</organism>
<dbReference type="InterPro" id="IPR019136">
    <property type="entry name" value="TF_IIIC_su-5_HTH"/>
</dbReference>
<evidence type="ECO:0000256" key="5">
    <source>
        <dbReference type="SAM" id="MobiDB-lite"/>
    </source>
</evidence>
<evidence type="ECO:0000313" key="9">
    <source>
        <dbReference type="Proteomes" id="UP001161757"/>
    </source>
</evidence>
<dbReference type="AlphaFoldDB" id="A0AAN6ITJ7"/>
<name>A0AAN6ITJ7_EXODE</name>
<feature type="domain" description="Transcription factor IIIC subunit 5 HTH" evidence="6">
    <location>
        <begin position="192"/>
        <end position="342"/>
    </location>
</feature>
<comment type="caution">
    <text evidence="8">The sequence shown here is derived from an EMBL/GenBank/DDBJ whole genome shotgun (WGS) entry which is preliminary data.</text>
</comment>
<dbReference type="GO" id="GO:0006384">
    <property type="term" value="P:transcription initiation at RNA polymerase III promoter"/>
    <property type="evidence" value="ECO:0007669"/>
    <property type="project" value="InterPro"/>
</dbReference>